<evidence type="ECO:0000256" key="8">
    <source>
        <dbReference type="ARBA" id="ARBA00023136"/>
    </source>
</evidence>
<sequence>MDKLCGSSFWESSLSWYTNDSAPDVTICFQQTAIAWLPALFIGLVTPLELKTLRSLFSQPAKPAIPWTWLSLGRTALNVAILVVCLLEFSIVMLGYEDPENEDKKVPLVYIITPLVKSTAVFLVLLIMMAGRKIGRRNTGGPVWLFWFISFVCGCITYQTLIRSSKTGHIFTYGPTAFRTDSGLLDIVVSFFTVYFYLTTANLMLLSFVDPAPIREDEDTPEDELQKYRPDKIASFPSQLLFSWVTPLMYKSLSEPIKLNDLPHIDEELLIQNAFMEFNERHVRDKFGNRIEMKERGVVGALWRTFGGLILKGLCFSLVIDLFQFTQPLLLDAMITSADLAKAGQATFETSWKGVFYATLMFGAVSIQTITISYYIYHMQNIAIRVQAALMSAVYRHV</sequence>
<dbReference type="RefSeq" id="XP_022670648.1">
    <property type="nucleotide sequence ID" value="XM_022814913.1"/>
</dbReference>
<evidence type="ECO:0000256" key="9">
    <source>
        <dbReference type="SAM" id="Phobius"/>
    </source>
</evidence>
<evidence type="ECO:0000256" key="4">
    <source>
        <dbReference type="ARBA" id="ARBA00022737"/>
    </source>
</evidence>
<organism evidence="11 12">
    <name type="scientific">Varroa destructor</name>
    <name type="common">Honeybee mite</name>
    <dbReference type="NCBI Taxonomy" id="109461"/>
    <lineage>
        <taxon>Eukaryota</taxon>
        <taxon>Metazoa</taxon>
        <taxon>Ecdysozoa</taxon>
        <taxon>Arthropoda</taxon>
        <taxon>Chelicerata</taxon>
        <taxon>Arachnida</taxon>
        <taxon>Acari</taxon>
        <taxon>Parasitiformes</taxon>
        <taxon>Mesostigmata</taxon>
        <taxon>Gamasina</taxon>
        <taxon>Dermanyssoidea</taxon>
        <taxon>Varroidae</taxon>
        <taxon>Varroa</taxon>
    </lineage>
</organism>
<keyword evidence="3 9" id="KW-0812">Transmembrane</keyword>
<keyword evidence="6" id="KW-0067">ATP-binding</keyword>
<feature type="transmembrane region" description="Helical" evidence="9">
    <location>
        <begin position="143"/>
        <end position="162"/>
    </location>
</feature>
<feature type="transmembrane region" description="Helical" evidence="9">
    <location>
        <begin position="301"/>
        <end position="320"/>
    </location>
</feature>
<feature type="transmembrane region" description="Helical" evidence="9">
    <location>
        <begin position="33"/>
        <end position="50"/>
    </location>
</feature>
<comment type="subcellular location">
    <subcellularLocation>
        <location evidence="1">Endomembrane system</location>
        <topology evidence="1">Multi-pass membrane protein</topology>
    </subcellularLocation>
</comment>
<keyword evidence="8 9" id="KW-0472">Membrane</keyword>
<keyword evidence="7 9" id="KW-1133">Transmembrane helix</keyword>
<dbReference type="GO" id="GO:0016020">
    <property type="term" value="C:membrane"/>
    <property type="evidence" value="ECO:0007669"/>
    <property type="project" value="InterPro"/>
</dbReference>
<dbReference type="KEGG" id="vde:111254266"/>
<dbReference type="Gene3D" id="1.20.1560.10">
    <property type="entry name" value="ABC transporter type 1, transmembrane domain"/>
    <property type="match status" value="1"/>
</dbReference>
<dbReference type="InterPro" id="IPR036640">
    <property type="entry name" value="ABC1_TM_sf"/>
</dbReference>
<dbReference type="PANTHER" id="PTHR24223">
    <property type="entry name" value="ATP-BINDING CASSETTE SUB-FAMILY C"/>
    <property type="match status" value="1"/>
</dbReference>
<evidence type="ECO:0000313" key="11">
    <source>
        <dbReference type="EnsemblMetazoa" id="XP_022670648"/>
    </source>
</evidence>
<dbReference type="OMA" id="TICIQAY"/>
<evidence type="ECO:0000259" key="10">
    <source>
        <dbReference type="PROSITE" id="PS50929"/>
    </source>
</evidence>
<keyword evidence="5" id="KW-0547">Nucleotide-binding</keyword>
<evidence type="ECO:0000256" key="5">
    <source>
        <dbReference type="ARBA" id="ARBA00022741"/>
    </source>
</evidence>
<dbReference type="GeneID" id="111254266"/>
<name>A0A7M7KQZ4_VARDE</name>
<dbReference type="Proteomes" id="UP000594260">
    <property type="component" value="Unplaced"/>
</dbReference>
<keyword evidence="4" id="KW-0677">Repeat</keyword>
<reference evidence="11" key="1">
    <citation type="submission" date="2021-01" db="UniProtKB">
        <authorList>
            <consortium name="EnsemblMetazoa"/>
        </authorList>
    </citation>
    <scope>IDENTIFICATION</scope>
</reference>
<evidence type="ECO:0000256" key="3">
    <source>
        <dbReference type="ARBA" id="ARBA00022692"/>
    </source>
</evidence>
<keyword evidence="2" id="KW-0813">Transport</keyword>
<dbReference type="EnsemblMetazoa" id="XM_022814913">
    <property type="protein sequence ID" value="XP_022670648"/>
    <property type="gene ID" value="LOC111254266"/>
</dbReference>
<evidence type="ECO:0000313" key="12">
    <source>
        <dbReference type="Proteomes" id="UP000594260"/>
    </source>
</evidence>
<dbReference type="SUPFAM" id="SSF90123">
    <property type="entry name" value="ABC transporter transmembrane region"/>
    <property type="match status" value="1"/>
</dbReference>
<evidence type="ECO:0000256" key="7">
    <source>
        <dbReference type="ARBA" id="ARBA00022989"/>
    </source>
</evidence>
<dbReference type="InterPro" id="IPR011527">
    <property type="entry name" value="ABC1_TM_dom"/>
</dbReference>
<dbReference type="InterPro" id="IPR050173">
    <property type="entry name" value="ABC_transporter_C-like"/>
</dbReference>
<dbReference type="PROSITE" id="PS50929">
    <property type="entry name" value="ABC_TM1F"/>
    <property type="match status" value="1"/>
</dbReference>
<dbReference type="OrthoDB" id="6626776at2759"/>
<feature type="transmembrane region" description="Helical" evidence="9">
    <location>
        <begin position="182"/>
        <end position="205"/>
    </location>
</feature>
<feature type="domain" description="ABC transmembrane type-1" evidence="10">
    <location>
        <begin position="313"/>
        <end position="398"/>
    </location>
</feature>
<evidence type="ECO:0000256" key="1">
    <source>
        <dbReference type="ARBA" id="ARBA00004127"/>
    </source>
</evidence>
<evidence type="ECO:0000256" key="6">
    <source>
        <dbReference type="ARBA" id="ARBA00022840"/>
    </source>
</evidence>
<accession>A0A7M7KQZ4</accession>
<proteinExistence type="predicted"/>
<dbReference type="PANTHER" id="PTHR24223:SF443">
    <property type="entry name" value="MULTIDRUG-RESISTANCE LIKE PROTEIN 1, ISOFORM I"/>
    <property type="match status" value="1"/>
</dbReference>
<keyword evidence="12" id="KW-1185">Reference proteome</keyword>
<feature type="transmembrane region" description="Helical" evidence="9">
    <location>
        <begin position="108"/>
        <end position="131"/>
    </location>
</feature>
<dbReference type="GO" id="GO:0012505">
    <property type="term" value="C:endomembrane system"/>
    <property type="evidence" value="ECO:0007669"/>
    <property type="project" value="UniProtKB-SubCell"/>
</dbReference>
<dbReference type="GO" id="GO:0005524">
    <property type="term" value="F:ATP binding"/>
    <property type="evidence" value="ECO:0007669"/>
    <property type="project" value="UniProtKB-KW"/>
</dbReference>
<dbReference type="GO" id="GO:0140359">
    <property type="term" value="F:ABC-type transporter activity"/>
    <property type="evidence" value="ECO:0007669"/>
    <property type="project" value="InterPro"/>
</dbReference>
<evidence type="ECO:0000256" key="2">
    <source>
        <dbReference type="ARBA" id="ARBA00022448"/>
    </source>
</evidence>
<feature type="transmembrane region" description="Helical" evidence="9">
    <location>
        <begin position="71"/>
        <end position="96"/>
    </location>
</feature>
<protein>
    <recommendedName>
        <fullName evidence="10">ABC transmembrane type-1 domain-containing protein</fullName>
    </recommendedName>
</protein>
<dbReference type="AlphaFoldDB" id="A0A7M7KQZ4"/>
<dbReference type="InParanoid" id="A0A7M7KQZ4"/>
<feature type="transmembrane region" description="Helical" evidence="9">
    <location>
        <begin position="355"/>
        <end position="377"/>
    </location>
</feature>